<dbReference type="Proteomes" id="UP001430065">
    <property type="component" value="Unassembled WGS sequence"/>
</dbReference>
<sequence length="150" mass="16176">MAPFALTAMATTAYGADSKLNDSHAVYQSISVGNHGVGAVHDVVIAYSGRAIPAGTIGRTMKPGPGYKVTESWALAIPEEVEIIWTSNDGQRHRVSAPLRSLVPHEDSFNGADFVFVDDHVDVYAESRKPTGSKFLDVEITKIYSSKIAR</sequence>
<gene>
    <name evidence="1" type="ORF">ISP20_21045</name>
</gene>
<organism evidence="1 2">
    <name type="scientific">Dyella kyungheensis</name>
    <dbReference type="NCBI Taxonomy" id="1242174"/>
    <lineage>
        <taxon>Bacteria</taxon>
        <taxon>Pseudomonadati</taxon>
        <taxon>Pseudomonadota</taxon>
        <taxon>Gammaproteobacteria</taxon>
        <taxon>Lysobacterales</taxon>
        <taxon>Rhodanobacteraceae</taxon>
        <taxon>Dyella</taxon>
    </lineage>
</organism>
<comment type="caution">
    <text evidence="1">The sequence shown here is derived from an EMBL/GenBank/DDBJ whole genome shotgun (WGS) entry which is preliminary data.</text>
</comment>
<proteinExistence type="predicted"/>
<reference evidence="1 2" key="1">
    <citation type="submission" date="2020-10" db="EMBL/GenBank/DDBJ databases">
        <title>Phylogeny of dyella-like bacteria.</title>
        <authorList>
            <person name="Fu J."/>
        </authorList>
    </citation>
    <scope>NUCLEOTIDE SEQUENCE [LARGE SCALE GENOMIC DNA]</scope>
    <source>
        <strain evidence="1 2">THG-B117</strain>
    </source>
</reference>
<evidence type="ECO:0000313" key="1">
    <source>
        <dbReference type="EMBL" id="MBM7123665.1"/>
    </source>
</evidence>
<protein>
    <submittedName>
        <fullName evidence="1">Uncharacterized protein</fullName>
    </submittedName>
</protein>
<keyword evidence="2" id="KW-1185">Reference proteome</keyword>
<dbReference type="RefSeq" id="WP_204638186.1">
    <property type="nucleotide sequence ID" value="NZ_JADIKC010000015.1"/>
</dbReference>
<accession>A0ABS2JXX8</accession>
<dbReference type="EMBL" id="JADIKC010000015">
    <property type="protein sequence ID" value="MBM7123665.1"/>
    <property type="molecule type" value="Genomic_DNA"/>
</dbReference>
<evidence type="ECO:0000313" key="2">
    <source>
        <dbReference type="Proteomes" id="UP001430065"/>
    </source>
</evidence>
<name>A0ABS2JXX8_9GAMM</name>